<evidence type="ECO:0000256" key="5">
    <source>
        <dbReference type="SAM" id="Coils"/>
    </source>
</evidence>
<dbReference type="CDD" id="cd00130">
    <property type="entry name" value="PAS"/>
    <property type="match status" value="1"/>
</dbReference>
<dbReference type="PROSITE" id="PS50112">
    <property type="entry name" value="PAS"/>
    <property type="match status" value="1"/>
</dbReference>
<dbReference type="PANTHER" id="PTHR45658">
    <property type="entry name" value="GATA TRANSCRIPTION FACTOR"/>
    <property type="match status" value="1"/>
</dbReference>
<gene>
    <name evidence="9" type="primary">WC2</name>
</gene>
<evidence type="ECO:0000313" key="9">
    <source>
        <dbReference type="EMBL" id="AHB37086.1"/>
    </source>
</evidence>
<keyword evidence="2 4" id="KW-0863">Zinc-finger</keyword>
<dbReference type="InterPro" id="IPR013655">
    <property type="entry name" value="PAS_fold_3"/>
</dbReference>
<feature type="region of interest" description="Disordered" evidence="6">
    <location>
        <begin position="298"/>
        <end position="320"/>
    </location>
</feature>
<dbReference type="PANTHER" id="PTHR45658:SF18">
    <property type="entry name" value="PROTEIN GAT2"/>
    <property type="match status" value="1"/>
</dbReference>
<dbReference type="PROSITE" id="PS50114">
    <property type="entry name" value="GATA_ZN_FINGER_2"/>
    <property type="match status" value="1"/>
</dbReference>
<dbReference type="InterPro" id="IPR035965">
    <property type="entry name" value="PAS-like_dom_sf"/>
</dbReference>
<dbReference type="Gene3D" id="3.30.50.10">
    <property type="entry name" value="Erythroid Transcription Factor GATA-1, subunit A"/>
    <property type="match status" value="1"/>
</dbReference>
<dbReference type="GO" id="GO:0006355">
    <property type="term" value="P:regulation of DNA-templated transcription"/>
    <property type="evidence" value="ECO:0007669"/>
    <property type="project" value="InterPro"/>
</dbReference>
<dbReference type="SUPFAM" id="SSF55785">
    <property type="entry name" value="PYP-like sensor domain (PAS domain)"/>
    <property type="match status" value="1"/>
</dbReference>
<dbReference type="InterPro" id="IPR000014">
    <property type="entry name" value="PAS"/>
</dbReference>
<feature type="compositionally biased region" description="Low complexity" evidence="6">
    <location>
        <begin position="13"/>
        <end position="30"/>
    </location>
</feature>
<dbReference type="InterPro" id="IPR013088">
    <property type="entry name" value="Znf_NHR/GATA"/>
</dbReference>
<feature type="domain" description="PAS" evidence="7">
    <location>
        <begin position="63"/>
        <end position="118"/>
    </location>
</feature>
<dbReference type="EMBL" id="KC555311">
    <property type="protein sequence ID" value="AHB37086.1"/>
    <property type="molecule type" value="mRNA"/>
</dbReference>
<dbReference type="Pfam" id="PF00320">
    <property type="entry name" value="GATA"/>
    <property type="match status" value="1"/>
</dbReference>
<dbReference type="PROSITE" id="PS00344">
    <property type="entry name" value="GATA_ZN_FINGER_1"/>
    <property type="match status" value="1"/>
</dbReference>
<keyword evidence="1" id="KW-0479">Metal-binding</keyword>
<organism evidence="9">
    <name type="scientific">Ganoderma lucidum</name>
    <name type="common">Ling zhi medicinal fungus</name>
    <name type="synonym">Bracket fungus</name>
    <dbReference type="NCBI Taxonomy" id="5315"/>
    <lineage>
        <taxon>Eukaryota</taxon>
        <taxon>Fungi</taxon>
        <taxon>Dikarya</taxon>
        <taxon>Basidiomycota</taxon>
        <taxon>Agaricomycotina</taxon>
        <taxon>Agaricomycetes</taxon>
        <taxon>Polyporales</taxon>
        <taxon>Polyporaceae</taxon>
        <taxon>Ganoderma</taxon>
    </lineage>
</organism>
<evidence type="ECO:0000256" key="1">
    <source>
        <dbReference type="ARBA" id="ARBA00022723"/>
    </source>
</evidence>
<dbReference type="GO" id="GO:0008270">
    <property type="term" value="F:zinc ion binding"/>
    <property type="evidence" value="ECO:0007669"/>
    <property type="project" value="UniProtKB-KW"/>
</dbReference>
<feature type="region of interest" description="Disordered" evidence="6">
    <location>
        <begin position="1"/>
        <end position="34"/>
    </location>
</feature>
<name>A0A023IYA4_GANLU</name>
<dbReference type="GO" id="GO:0043565">
    <property type="term" value="F:sequence-specific DNA binding"/>
    <property type="evidence" value="ECO:0007669"/>
    <property type="project" value="InterPro"/>
</dbReference>
<sequence length="320" mass="35140">MASTVPPTPTPGPANATMPMAEASSSSSSSVPLSPTKEIPVFEFTKRKRWADLLVTELNDTIILVLSETCQVWYCGNAVTELLGWRDEELVDTDLVDLMHASDRGNFRNAFAESVRGRTDMLAYARLQCKNEFYVSADYTSAPREVLFEIRGRPHYLPDSGDFKCYFAMAQPYPSRNTAMLNTFLELKMENERLQQRVAQLRVQSQALDGAANNFFATSDNFGGPALDSSRTNFELGVGSSLVPDADDDGPRKKLKRAAAEQHVCVTCGRTDSPEWRKGPMGPKTLCNACGLRWAKKARKNGDGDGEGDGAQNSGSSIVF</sequence>
<dbReference type="InterPro" id="IPR000679">
    <property type="entry name" value="Znf_GATA"/>
</dbReference>
<evidence type="ECO:0000256" key="3">
    <source>
        <dbReference type="ARBA" id="ARBA00022833"/>
    </source>
</evidence>
<accession>A0A023IYA4</accession>
<dbReference type="SMART" id="SM00401">
    <property type="entry name" value="ZnF_GATA"/>
    <property type="match status" value="1"/>
</dbReference>
<proteinExistence type="evidence at transcript level"/>
<dbReference type="Pfam" id="PF08447">
    <property type="entry name" value="PAS_3"/>
    <property type="match status" value="1"/>
</dbReference>
<evidence type="ECO:0000256" key="4">
    <source>
        <dbReference type="PROSITE-ProRule" id="PRU00094"/>
    </source>
</evidence>
<feature type="compositionally biased region" description="Polar residues" evidence="6">
    <location>
        <begin position="311"/>
        <end position="320"/>
    </location>
</feature>
<evidence type="ECO:0000256" key="2">
    <source>
        <dbReference type="ARBA" id="ARBA00022771"/>
    </source>
</evidence>
<feature type="domain" description="GATA-type" evidence="8">
    <location>
        <begin position="259"/>
        <end position="292"/>
    </location>
</feature>
<keyword evidence="3" id="KW-0862">Zinc</keyword>
<reference evidence="9" key="1">
    <citation type="submission" date="2013-02" db="EMBL/GenBank/DDBJ databases">
        <title>Identification and expression pattern of photoreceptors in Ganoderma lucidum.</title>
        <authorList>
            <person name="Li J."/>
            <person name="Liu C."/>
        </authorList>
    </citation>
    <scope>NUCLEOTIDE SEQUENCE</scope>
    <source>
        <strain evidence="9">260125</strain>
    </source>
</reference>
<keyword evidence="5" id="KW-0175">Coiled coil</keyword>
<evidence type="ECO:0000259" key="8">
    <source>
        <dbReference type="PROSITE" id="PS50114"/>
    </source>
</evidence>
<evidence type="ECO:0000256" key="6">
    <source>
        <dbReference type="SAM" id="MobiDB-lite"/>
    </source>
</evidence>
<dbReference type="CDD" id="cd00202">
    <property type="entry name" value="ZnF_GATA"/>
    <property type="match status" value="1"/>
</dbReference>
<dbReference type="SMART" id="SM00091">
    <property type="entry name" value="PAS"/>
    <property type="match status" value="1"/>
</dbReference>
<feature type="coiled-coil region" evidence="5">
    <location>
        <begin position="184"/>
        <end position="211"/>
    </location>
</feature>
<evidence type="ECO:0000259" key="7">
    <source>
        <dbReference type="PROSITE" id="PS50112"/>
    </source>
</evidence>
<dbReference type="AlphaFoldDB" id="A0A023IYA4"/>
<dbReference type="InterPro" id="IPR051140">
    <property type="entry name" value="GATA_TF"/>
</dbReference>
<dbReference type="Gene3D" id="3.30.450.20">
    <property type="entry name" value="PAS domain"/>
    <property type="match status" value="1"/>
</dbReference>
<protein>
    <submittedName>
        <fullName evidence="9">White collar 2-like protein</fullName>
    </submittedName>
</protein>
<dbReference type="SUPFAM" id="SSF57716">
    <property type="entry name" value="Glucocorticoid receptor-like (DNA-binding domain)"/>
    <property type="match status" value="1"/>
</dbReference>
<feature type="compositionally biased region" description="Pro residues" evidence="6">
    <location>
        <begin position="1"/>
        <end position="12"/>
    </location>
</feature>